<dbReference type="Proteomes" id="UP000005953">
    <property type="component" value="Unassembled WGS sequence"/>
</dbReference>
<proteinExistence type="predicted"/>
<name>A4B9K6_9GAMM</name>
<accession>A4B9K6</accession>
<protein>
    <recommendedName>
        <fullName evidence="3">Lipoprotein</fullName>
    </recommendedName>
</protein>
<evidence type="ECO:0000313" key="2">
    <source>
        <dbReference type="Proteomes" id="UP000005953"/>
    </source>
</evidence>
<gene>
    <name evidence="1" type="ORF">MED297_20507</name>
</gene>
<dbReference type="AlphaFoldDB" id="A4B9K6"/>
<sequence length="200" mass="22540">MKHLALPIALSLLTLTGCSGLSYRATVEPEARGDGYLCDIKEFVSITEGGTKYELVNLISEQVSNRQDCKAEQFTQKSHMRYIFVSNTQGSTRYFSQLAFYRNNGEFGALEDWVDLKPIYKDLEPQLLIDYAQTLPYGFDQTAETIHSEADFWFKSRSIGTGVKKTWIQSHDDGAKRTDFNADGSQTIQCTSDGITWADC</sequence>
<reference evidence="1 2" key="1">
    <citation type="submission" date="2006-02" db="EMBL/GenBank/DDBJ databases">
        <authorList>
            <person name="Pinhassi J."/>
            <person name="Pedros-Alio C."/>
            <person name="Ferriera S."/>
            <person name="Johnson J."/>
            <person name="Kravitz S."/>
            <person name="Halpern A."/>
            <person name="Remington K."/>
            <person name="Beeson K."/>
            <person name="Tran B."/>
            <person name="Rogers Y.-H."/>
            <person name="Friedman R."/>
            <person name="Venter J.C."/>
        </authorList>
    </citation>
    <scope>NUCLEOTIDE SEQUENCE [LARGE SCALE GENOMIC DNA]</scope>
    <source>
        <strain evidence="1 2">MED297</strain>
    </source>
</reference>
<evidence type="ECO:0000313" key="1">
    <source>
        <dbReference type="EMBL" id="EAR11307.1"/>
    </source>
</evidence>
<dbReference type="PROSITE" id="PS51257">
    <property type="entry name" value="PROKAR_LIPOPROTEIN"/>
    <property type="match status" value="1"/>
</dbReference>
<dbReference type="EMBL" id="AAOE01000001">
    <property type="protein sequence ID" value="EAR11307.1"/>
    <property type="molecule type" value="Genomic_DNA"/>
</dbReference>
<evidence type="ECO:0008006" key="3">
    <source>
        <dbReference type="Google" id="ProtNLM"/>
    </source>
</evidence>
<organism evidence="1 2">
    <name type="scientific">Reinekea blandensis MED297</name>
    <dbReference type="NCBI Taxonomy" id="314283"/>
    <lineage>
        <taxon>Bacteria</taxon>
        <taxon>Pseudomonadati</taxon>
        <taxon>Pseudomonadota</taxon>
        <taxon>Gammaproteobacteria</taxon>
        <taxon>Oceanospirillales</taxon>
        <taxon>Saccharospirillaceae</taxon>
        <taxon>Reinekea</taxon>
    </lineage>
</organism>
<dbReference type="OrthoDB" id="5741922at2"/>
<dbReference type="STRING" id="314283.MED297_20507"/>
<dbReference type="RefSeq" id="WP_008044871.1">
    <property type="nucleotide sequence ID" value="NZ_CH724151.1"/>
</dbReference>
<comment type="caution">
    <text evidence="1">The sequence shown here is derived from an EMBL/GenBank/DDBJ whole genome shotgun (WGS) entry which is preliminary data.</text>
</comment>
<keyword evidence="2" id="KW-1185">Reference proteome</keyword>
<dbReference type="HOGENOM" id="CLU_1365285_0_0_6"/>